<organism evidence="1 2">
    <name type="scientific">Pleuronectes platessa</name>
    <name type="common">European plaice</name>
    <dbReference type="NCBI Taxonomy" id="8262"/>
    <lineage>
        <taxon>Eukaryota</taxon>
        <taxon>Metazoa</taxon>
        <taxon>Chordata</taxon>
        <taxon>Craniata</taxon>
        <taxon>Vertebrata</taxon>
        <taxon>Euteleostomi</taxon>
        <taxon>Actinopterygii</taxon>
        <taxon>Neopterygii</taxon>
        <taxon>Teleostei</taxon>
        <taxon>Neoteleostei</taxon>
        <taxon>Acanthomorphata</taxon>
        <taxon>Carangaria</taxon>
        <taxon>Pleuronectiformes</taxon>
        <taxon>Pleuronectoidei</taxon>
        <taxon>Pleuronectidae</taxon>
        <taxon>Pleuronectes</taxon>
    </lineage>
</organism>
<gene>
    <name evidence="1" type="ORF">PLEPLA_LOCUS27404</name>
</gene>
<protein>
    <submittedName>
        <fullName evidence="1">Uncharacterized protein</fullName>
    </submittedName>
</protein>
<name>A0A9N7UZY9_PLEPL</name>
<reference evidence="1" key="1">
    <citation type="submission" date="2020-03" db="EMBL/GenBank/DDBJ databases">
        <authorList>
            <person name="Weist P."/>
        </authorList>
    </citation>
    <scope>NUCLEOTIDE SEQUENCE</scope>
</reference>
<evidence type="ECO:0000313" key="2">
    <source>
        <dbReference type="Proteomes" id="UP001153269"/>
    </source>
</evidence>
<dbReference type="AlphaFoldDB" id="A0A9N7UZY9"/>
<evidence type="ECO:0000313" key="1">
    <source>
        <dbReference type="EMBL" id="CAB1439626.1"/>
    </source>
</evidence>
<keyword evidence="2" id="KW-1185">Reference proteome</keyword>
<comment type="caution">
    <text evidence="1">The sequence shown here is derived from an EMBL/GenBank/DDBJ whole genome shotgun (WGS) entry which is preliminary data.</text>
</comment>
<sequence>MKREVKSCSHLEAPEETDQALLPVCSHWLMEQAECSHERLRKQLIRKEEGFSIPESDGTDSVTLENISFLRRGLKHKESKDQSDLSQCPWSHPWIRPCI</sequence>
<dbReference type="Proteomes" id="UP001153269">
    <property type="component" value="Unassembled WGS sequence"/>
</dbReference>
<dbReference type="EMBL" id="CADEAL010002313">
    <property type="protein sequence ID" value="CAB1439626.1"/>
    <property type="molecule type" value="Genomic_DNA"/>
</dbReference>
<proteinExistence type="predicted"/>
<accession>A0A9N7UZY9</accession>